<protein>
    <submittedName>
        <fullName evidence="11">Uncharacterized protein</fullName>
    </submittedName>
</protein>
<name>A0A058Z7P2_FONAL</name>
<dbReference type="GeneID" id="20528663"/>
<evidence type="ECO:0000259" key="10">
    <source>
        <dbReference type="Pfam" id="PF13802"/>
    </source>
</evidence>
<feature type="region of interest" description="Disordered" evidence="7">
    <location>
        <begin position="1587"/>
        <end position="1621"/>
    </location>
</feature>
<evidence type="ECO:0000256" key="2">
    <source>
        <dbReference type="ARBA" id="ARBA00007806"/>
    </source>
</evidence>
<feature type="compositionally biased region" description="Pro residues" evidence="7">
    <location>
        <begin position="981"/>
        <end position="996"/>
    </location>
</feature>
<dbReference type="Gene3D" id="3.20.20.80">
    <property type="entry name" value="Glycosidases"/>
    <property type="match status" value="3"/>
</dbReference>
<dbReference type="GO" id="GO:0090599">
    <property type="term" value="F:alpha-glucosidase activity"/>
    <property type="evidence" value="ECO:0007669"/>
    <property type="project" value="TreeGrafter"/>
</dbReference>
<dbReference type="GO" id="GO:0006491">
    <property type="term" value="P:N-glycan processing"/>
    <property type="evidence" value="ECO:0007669"/>
    <property type="project" value="TreeGrafter"/>
</dbReference>
<feature type="chain" id="PRO_5001566185" evidence="8">
    <location>
        <begin position="42"/>
        <end position="1727"/>
    </location>
</feature>
<dbReference type="InterPro" id="IPR030458">
    <property type="entry name" value="Glyco_hydro_31_AS"/>
</dbReference>
<dbReference type="PANTHER" id="PTHR22762:SF54">
    <property type="entry name" value="BCDNA.GH04962"/>
    <property type="match status" value="1"/>
</dbReference>
<dbReference type="RefSeq" id="XP_009496082.1">
    <property type="nucleotide sequence ID" value="XM_009497807.1"/>
</dbReference>
<dbReference type="InterPro" id="IPR013780">
    <property type="entry name" value="Glyco_hydro_b"/>
</dbReference>
<dbReference type="InterPro" id="IPR025887">
    <property type="entry name" value="Glyco_hydro_31_N_dom"/>
</dbReference>
<feature type="compositionally biased region" description="Low complexity" evidence="7">
    <location>
        <begin position="737"/>
        <end position="771"/>
    </location>
</feature>
<evidence type="ECO:0000256" key="7">
    <source>
        <dbReference type="SAM" id="MobiDB-lite"/>
    </source>
</evidence>
<sequence>MVTCARLGLRGGARPMPALLTAALLASLALVLLLAPHHTGAVDRRVFKNCSQSGFCRRMRRVGADHRRSLYSTAHKVPFSESLHQPEFLVDEAGLGFASRPPPAFPNTTPSESGSTDMPTGASWTYAAGAAYAVVPGSWTLAEAFVQAATNASEPDADPAADFLRRNPANDDALHVWDAPGRSHDVLPPGAAATESTRGLGPDTLLTFRVAATGDTRAAPLLGRVTASPTGAVRLTFEDASPGAVPRFSPAPFTIVNTPAGARLRVEHLPQAGSVPGESWVVYAGPAGAARLARLTDDPACSEFPSVEACAASLADHRPSSDSESLHYALIISHTPLRARLSVVVPATGGRPDWSTGHPAPAATREYPASWPWLEVDRLLEINAQERLWAELSRNKTTTPPAGSRSDRFDDDGAWEEDFLEFHDPKPRGPQAVSVDVTFPGFYGVFGIPEHASDFALQDTFLGDPYRLYNLDVFQYVLDSPMALYGSVPLMIAHGHMANRPAARRPRRSVGLLLLNASEMWVDVAHRVPCGSTSVTPLLPAPPVSVVLDDIIMDMPDDAVRDPSDSSPRPTPPVTLIPAPHVPGGILPSCGQADQWEDLGVDSHWFAEAGHLDMVMFPSFDPPAAATDDADSAPTATASVLRQFTHVTGRPQLPPIWGLGQHQSRWNYNDQTDLQRVDAMFDAHALPNDVLWLDIEHTDRKCYLSWDRGRFPDPVAMQQSFAFAGGARTIREDVPPSDASSDADASSDSSSASDSDLSSEADSSSDLSADLPTGSAGEQSTAVVVPGAGAGRRLVTIIDPHLRAGELPPKYYGFGEPRTEQSDETRSELLRQVLTARAQGALMEPASSGGVTAERPSAPGPFDELDVGDLLRSLRLDAGWSQYTRVLDRCQGDADRLHRLVLDRLDVLLAHNGTGPEERSSTGTIEGSAPSTGDGGGLNIGPPTPPLAPGNDHQAPNSGWVDGECGIYEASRRLGFLVREPAPPAPSPPAPEPEVPSLPNGGPLVDDTPPPSAEARANRRLRRRLQHAEEAICDLGEDNVRLLARGLYALADMVLRQLDHRSGGVPVGFRDFHGQCWPGRSSWPDVLRPEVRRWWSSRLRLDRGGPTEDGVYGASTPWLFVWNDMNEPSVFSGPEITMPKELLHGGGATGLPEWEHREVHNLYGLLHHATTYASLLHRELAGFSVARAPARPFVLSRSFFAGSQRFGAIWTGDNESSYSHMSSVAPFSLSLGFGGFPFSGSDVGGFFADPDNELIARWYQSSVFSSPFFRVHAHMDTRRREPWTLTEPFLSSIRLALDTRYQLLPYWYTLMYRAHLTGEPALRPVFWEFNGDDLQRGATAAGAATKGPSMDEGLLHVCADAGRKAHGVPPGPGDSAMQSAGRGEHLLGPALLVRPIHKPTNQTGLQGAPDIDPDTGLVDVLLPGLGSGHTRWYDYWSLRPMEAATGQAGGLGRGDLVRVPVSAAAVPVFLRGGQVLARKDRPRRSSVLSGADPYTLVVGLPGVARAGPGGLSSTGGRTRCPLARGEIYLDDGWSEAHRAHFGGAWARKRHELTVDALPPAGQGPSTAVLRLSNADLGPGAAAARQSLLRAASAGPRSSSSSSSTSGSRPQDEDPVAHAPMLDPRAPVERVVILGATLSRAGPGQVAASLRAFAIDCDAARHRLGAPPGSPCPDALPEESSSPGDWWWPVGIDHDPGRQWLTVHRPGITISGDWVLVISAPLEGYPCV</sequence>
<organism evidence="11">
    <name type="scientific">Fonticula alba</name>
    <name type="common">Slime mold</name>
    <dbReference type="NCBI Taxonomy" id="691883"/>
    <lineage>
        <taxon>Eukaryota</taxon>
        <taxon>Rotosphaerida</taxon>
        <taxon>Fonticulaceae</taxon>
        <taxon>Fonticula</taxon>
    </lineage>
</organism>
<feature type="domain" description="Glycoside hydrolase family 31 TIM barrel" evidence="9">
    <location>
        <begin position="1071"/>
        <end position="1310"/>
    </location>
</feature>
<keyword evidence="4" id="KW-0378">Hydrolase</keyword>
<gene>
    <name evidence="11" type="ORF">H696_03938</name>
</gene>
<keyword evidence="6" id="KW-0326">Glycosidase</keyword>
<dbReference type="GO" id="GO:0005975">
    <property type="term" value="P:carbohydrate metabolic process"/>
    <property type="evidence" value="ECO:0007669"/>
    <property type="project" value="InterPro"/>
</dbReference>
<comment type="pathway">
    <text evidence="1">Glycan metabolism.</text>
</comment>
<reference evidence="11" key="1">
    <citation type="submission" date="2013-04" db="EMBL/GenBank/DDBJ databases">
        <title>The Genome Sequence of Fonticula alba ATCC 38817.</title>
        <authorList>
            <consortium name="The Broad Institute Genomics Platform"/>
            <person name="Russ C."/>
            <person name="Cuomo C."/>
            <person name="Burger G."/>
            <person name="Gray M.W."/>
            <person name="Holland P.W.H."/>
            <person name="King N."/>
            <person name="Lang F.B.F."/>
            <person name="Roger A.J."/>
            <person name="Ruiz-Trillo I."/>
            <person name="Brown M."/>
            <person name="Walker B."/>
            <person name="Young S."/>
            <person name="Zeng Q."/>
            <person name="Gargeya S."/>
            <person name="Fitzgerald M."/>
            <person name="Haas B."/>
            <person name="Abouelleil A."/>
            <person name="Allen A.W."/>
            <person name="Alvarado L."/>
            <person name="Arachchi H.M."/>
            <person name="Berlin A.M."/>
            <person name="Chapman S.B."/>
            <person name="Gainer-Dewar J."/>
            <person name="Goldberg J."/>
            <person name="Griggs A."/>
            <person name="Gujja S."/>
            <person name="Hansen M."/>
            <person name="Howarth C."/>
            <person name="Imamovic A."/>
            <person name="Ireland A."/>
            <person name="Larimer J."/>
            <person name="McCowan C."/>
            <person name="Murphy C."/>
            <person name="Pearson M."/>
            <person name="Poon T.W."/>
            <person name="Priest M."/>
            <person name="Roberts A."/>
            <person name="Saif S."/>
            <person name="Shea T."/>
            <person name="Sisk P."/>
            <person name="Sykes S."/>
            <person name="Wortman J."/>
            <person name="Nusbaum C."/>
            <person name="Birren B."/>
        </authorList>
    </citation>
    <scope>NUCLEOTIDE SEQUENCE [LARGE SCALE GENOMIC DNA]</scope>
    <source>
        <strain evidence="11">ATCC 38817</strain>
    </source>
</reference>
<evidence type="ECO:0000313" key="11">
    <source>
        <dbReference type="EMBL" id="KCV69517.1"/>
    </source>
</evidence>
<dbReference type="Pfam" id="PF01055">
    <property type="entry name" value="Glyco_hydro_31_2nd"/>
    <property type="match status" value="2"/>
</dbReference>
<dbReference type="eggNOG" id="KOG1066">
    <property type="taxonomic scope" value="Eukaryota"/>
</dbReference>
<comment type="similarity">
    <text evidence="2">Belongs to the glycosyl hydrolase 31 family.</text>
</comment>
<evidence type="ECO:0000313" key="12">
    <source>
        <dbReference type="Proteomes" id="UP000030693"/>
    </source>
</evidence>
<feature type="region of interest" description="Disordered" evidence="7">
    <location>
        <begin position="731"/>
        <end position="784"/>
    </location>
</feature>
<proteinExistence type="inferred from homology"/>
<dbReference type="InterPro" id="IPR017853">
    <property type="entry name" value="GH"/>
</dbReference>
<dbReference type="SUPFAM" id="SSF51445">
    <property type="entry name" value="(Trans)glycosidases"/>
    <property type="match status" value="2"/>
</dbReference>
<dbReference type="Gene3D" id="2.60.40.1180">
    <property type="entry name" value="Golgi alpha-mannosidase II"/>
    <property type="match status" value="1"/>
</dbReference>
<keyword evidence="5" id="KW-0325">Glycoprotein</keyword>
<dbReference type="InterPro" id="IPR000322">
    <property type="entry name" value="Glyco_hydro_31_TIM"/>
</dbReference>
<evidence type="ECO:0000256" key="6">
    <source>
        <dbReference type="ARBA" id="ARBA00023295"/>
    </source>
</evidence>
<evidence type="ECO:0000256" key="4">
    <source>
        <dbReference type="ARBA" id="ARBA00022801"/>
    </source>
</evidence>
<feature type="signal peptide" evidence="8">
    <location>
        <begin position="1"/>
        <end position="41"/>
    </location>
</feature>
<dbReference type="Proteomes" id="UP000030693">
    <property type="component" value="Unassembled WGS sequence"/>
</dbReference>
<dbReference type="PROSITE" id="PS00129">
    <property type="entry name" value="GLYCOSYL_HYDROL_F31_1"/>
    <property type="match status" value="1"/>
</dbReference>
<dbReference type="Pfam" id="PF13802">
    <property type="entry name" value="Gal_mutarotas_2"/>
    <property type="match status" value="1"/>
</dbReference>
<keyword evidence="3 8" id="KW-0732">Signal</keyword>
<feature type="compositionally biased region" description="Low complexity" evidence="7">
    <location>
        <begin position="1587"/>
        <end position="1608"/>
    </location>
</feature>
<evidence type="ECO:0000259" key="9">
    <source>
        <dbReference type="Pfam" id="PF01055"/>
    </source>
</evidence>
<keyword evidence="12" id="KW-1185">Reference proteome</keyword>
<feature type="region of interest" description="Disordered" evidence="7">
    <location>
        <begin position="979"/>
        <end position="1017"/>
    </location>
</feature>
<evidence type="ECO:0000256" key="8">
    <source>
        <dbReference type="SAM" id="SignalP"/>
    </source>
</evidence>
<feature type="compositionally biased region" description="Polar residues" evidence="7">
    <location>
        <begin position="921"/>
        <end position="931"/>
    </location>
</feature>
<dbReference type="EMBL" id="KB932206">
    <property type="protein sequence ID" value="KCV69517.1"/>
    <property type="molecule type" value="Genomic_DNA"/>
</dbReference>
<feature type="domain" description="Glycoside hydrolase family 31 TIM barrel" evidence="9">
    <location>
        <begin position="651"/>
        <end position="721"/>
    </location>
</feature>
<evidence type="ECO:0000256" key="5">
    <source>
        <dbReference type="ARBA" id="ARBA00023180"/>
    </source>
</evidence>
<dbReference type="Gene3D" id="2.60.40.1760">
    <property type="entry name" value="glycosyl hydrolase (family 31)"/>
    <property type="match status" value="1"/>
</dbReference>
<dbReference type="PANTHER" id="PTHR22762">
    <property type="entry name" value="ALPHA-GLUCOSIDASE"/>
    <property type="match status" value="1"/>
</dbReference>
<evidence type="ECO:0000256" key="3">
    <source>
        <dbReference type="ARBA" id="ARBA00022729"/>
    </source>
</evidence>
<dbReference type="CDD" id="cd14752">
    <property type="entry name" value="GH31_N"/>
    <property type="match status" value="1"/>
</dbReference>
<evidence type="ECO:0000256" key="1">
    <source>
        <dbReference type="ARBA" id="ARBA00004881"/>
    </source>
</evidence>
<feature type="region of interest" description="Disordered" evidence="7">
    <location>
        <begin position="912"/>
        <end position="960"/>
    </location>
</feature>
<feature type="domain" description="Glycoside hydrolase family 31 N-terminal" evidence="10">
    <location>
        <begin position="380"/>
        <end position="523"/>
    </location>
</feature>
<dbReference type="OrthoDB" id="3237269at2759"/>
<accession>A0A058Z7P2</accession>
<dbReference type="STRING" id="691883.A0A058Z7P2"/>